<proteinExistence type="predicted"/>
<accession>A0ACD5Y431</accession>
<name>A0ACD5Y431_AVESA</name>
<keyword evidence="2" id="KW-1185">Reference proteome</keyword>
<reference evidence="1" key="2">
    <citation type="submission" date="2025-09" db="UniProtKB">
        <authorList>
            <consortium name="EnsemblPlants"/>
        </authorList>
    </citation>
    <scope>IDENTIFICATION</scope>
</reference>
<reference evidence="1" key="1">
    <citation type="submission" date="2021-05" db="EMBL/GenBank/DDBJ databases">
        <authorList>
            <person name="Scholz U."/>
            <person name="Mascher M."/>
            <person name="Fiebig A."/>
        </authorList>
    </citation>
    <scope>NUCLEOTIDE SEQUENCE [LARGE SCALE GENOMIC DNA]</scope>
</reference>
<evidence type="ECO:0000313" key="2">
    <source>
        <dbReference type="Proteomes" id="UP001732700"/>
    </source>
</evidence>
<sequence length="417" mass="46377">MAVQGDPMVTAGNQQAHVPVVEEVQAIAVKGNGKAEKDEEGIKIKWLKHYSSAQSILVVGDGDFSFSLALATAFGSGDNLVATSLDSYGALTSKYAKAQSNVSELERLGARVVHGIDAKAMRIHPSLMKRLFDRIVFNFPHAGFKGKEDHQHVIKAHKQLVHGFFANARHMLRPYGEIHISHKTGHPYDAWDIEQLSNHSCLTLVRRVGFSKEDYPGYNQKRGDSAMCDKPFALGPCCTFMFCLGDVKKLKKARGNSKSYHGISAADMRPFDLHPPAPAWPQPHFPPVNRVQMPISFVPLSYGVAPGFLVNLYGTGRAPYFHHQGMVQQPMCSGPPLNVFPTHGSFHPPMMRILANLEQPWYPEGPPVVPPWSSDYPYSPQEQHQCLQREYGIHTQQMGSFQMQARLEMLIAHYGGQ</sequence>
<protein>
    <submittedName>
        <fullName evidence="1">Uncharacterized protein</fullName>
    </submittedName>
</protein>
<organism evidence="1 2">
    <name type="scientific">Avena sativa</name>
    <name type="common">Oat</name>
    <dbReference type="NCBI Taxonomy" id="4498"/>
    <lineage>
        <taxon>Eukaryota</taxon>
        <taxon>Viridiplantae</taxon>
        <taxon>Streptophyta</taxon>
        <taxon>Embryophyta</taxon>
        <taxon>Tracheophyta</taxon>
        <taxon>Spermatophyta</taxon>
        <taxon>Magnoliopsida</taxon>
        <taxon>Liliopsida</taxon>
        <taxon>Poales</taxon>
        <taxon>Poaceae</taxon>
        <taxon>BOP clade</taxon>
        <taxon>Pooideae</taxon>
        <taxon>Poodae</taxon>
        <taxon>Poeae</taxon>
        <taxon>Poeae Chloroplast Group 1 (Aveneae type)</taxon>
        <taxon>Aveninae</taxon>
        <taxon>Avena</taxon>
    </lineage>
</organism>
<evidence type="ECO:0000313" key="1">
    <source>
        <dbReference type="EnsemblPlants" id="AVESA.00010b.r2.5CG0883740.1.CDS"/>
    </source>
</evidence>
<dbReference type="Proteomes" id="UP001732700">
    <property type="component" value="Chromosome 5C"/>
</dbReference>
<dbReference type="EnsemblPlants" id="AVESA.00010b.r2.5CG0883740.1">
    <property type="protein sequence ID" value="AVESA.00010b.r2.5CG0883740.1.CDS"/>
    <property type="gene ID" value="AVESA.00010b.r2.5CG0883740"/>
</dbReference>